<keyword evidence="7" id="KW-0862">Zinc</keyword>
<comment type="subcellular location">
    <subcellularLocation>
        <location evidence="1">Cytoplasm</location>
    </subcellularLocation>
</comment>
<dbReference type="SMART" id="SM00105">
    <property type="entry name" value="ArfGap"/>
    <property type="match status" value="1"/>
</dbReference>
<keyword evidence="3" id="KW-0963">Cytoplasm</keyword>
<dbReference type="PANTHER" id="PTHR46021:SF1">
    <property type="entry name" value="ARFGAP WITH DUAL PH DOMAINS 1"/>
    <property type="match status" value="1"/>
</dbReference>
<evidence type="ECO:0000256" key="4">
    <source>
        <dbReference type="ARBA" id="ARBA00022723"/>
    </source>
</evidence>
<dbReference type="SUPFAM" id="SSF50729">
    <property type="entry name" value="PH domain-like"/>
    <property type="match status" value="2"/>
</dbReference>
<dbReference type="FunFam" id="2.30.29.30:FF:000099">
    <property type="entry name" value="Arf-GAP with dual PH domain-containing protein 1"/>
    <property type="match status" value="1"/>
</dbReference>
<dbReference type="InterPro" id="IPR052589">
    <property type="entry name" value="Arf-GAP_dual-PH_domain"/>
</dbReference>
<dbReference type="FunFam" id="2.30.29.30:FF:000080">
    <property type="entry name" value="Arf-GAP with dual PH domain-containing protein 1"/>
    <property type="match status" value="1"/>
</dbReference>
<dbReference type="FunFam" id="1.10.220.150:FF:000011">
    <property type="entry name" value="Arf-GAP with dual PH domain-containing protein 1"/>
    <property type="match status" value="1"/>
</dbReference>
<keyword evidence="12" id="KW-1185">Reference proteome</keyword>
<feature type="domain" description="PH" evidence="9">
    <location>
        <begin position="254"/>
        <end position="359"/>
    </location>
</feature>
<dbReference type="SMART" id="SM00233">
    <property type="entry name" value="PH"/>
    <property type="match status" value="2"/>
</dbReference>
<name>A0A8C5WHI3_9ANUR</name>
<reference evidence="11" key="1">
    <citation type="submission" date="2025-08" db="UniProtKB">
        <authorList>
            <consortium name="Ensembl"/>
        </authorList>
    </citation>
    <scope>IDENTIFICATION</scope>
</reference>
<dbReference type="PROSITE" id="PS50115">
    <property type="entry name" value="ARFGAP"/>
    <property type="match status" value="1"/>
</dbReference>
<keyword evidence="4" id="KW-0479">Metal-binding</keyword>
<dbReference type="InterPro" id="IPR037849">
    <property type="entry name" value="PH1_ADAP"/>
</dbReference>
<feature type="domain" description="PH" evidence="9">
    <location>
        <begin position="131"/>
        <end position="232"/>
    </location>
</feature>
<dbReference type="GO" id="GO:0008270">
    <property type="term" value="F:zinc ion binding"/>
    <property type="evidence" value="ECO:0007669"/>
    <property type="project" value="UniProtKB-KW"/>
</dbReference>
<evidence type="ECO:0000259" key="10">
    <source>
        <dbReference type="PROSITE" id="PS50115"/>
    </source>
</evidence>
<dbReference type="GO" id="GO:0005737">
    <property type="term" value="C:cytoplasm"/>
    <property type="evidence" value="ECO:0007669"/>
    <property type="project" value="UniProtKB-SubCell"/>
</dbReference>
<reference evidence="11" key="2">
    <citation type="submission" date="2025-09" db="UniProtKB">
        <authorList>
            <consortium name="Ensembl"/>
        </authorList>
    </citation>
    <scope>IDENTIFICATION</scope>
</reference>
<evidence type="ECO:0000259" key="9">
    <source>
        <dbReference type="PROSITE" id="PS50003"/>
    </source>
</evidence>
<dbReference type="InterPro" id="IPR001164">
    <property type="entry name" value="ArfGAP_dom"/>
</dbReference>
<dbReference type="SUPFAM" id="SSF57863">
    <property type="entry name" value="ArfGap/RecO-like zinc finger"/>
    <property type="match status" value="1"/>
</dbReference>
<evidence type="ECO:0000256" key="2">
    <source>
        <dbReference type="ARBA" id="ARBA00022468"/>
    </source>
</evidence>
<dbReference type="GO" id="GO:0005547">
    <property type="term" value="F:phosphatidylinositol-3,4,5-trisphosphate binding"/>
    <property type="evidence" value="ECO:0007669"/>
    <property type="project" value="TreeGrafter"/>
</dbReference>
<dbReference type="Gene3D" id="2.30.29.30">
    <property type="entry name" value="Pleckstrin-homology domain (PH domain)/Phosphotyrosine-binding domain (PTB)"/>
    <property type="match status" value="2"/>
</dbReference>
<dbReference type="InterPro" id="IPR037851">
    <property type="entry name" value="PH2_ADAP"/>
</dbReference>
<dbReference type="AlphaFoldDB" id="A0A8C5WHI3"/>
<dbReference type="InterPro" id="IPR001849">
    <property type="entry name" value="PH_domain"/>
</dbReference>
<dbReference type="GO" id="GO:1902936">
    <property type="term" value="F:phosphatidylinositol bisphosphate binding"/>
    <property type="evidence" value="ECO:0007669"/>
    <property type="project" value="InterPro"/>
</dbReference>
<organism evidence="11 12">
    <name type="scientific">Leptobrachium leishanense</name>
    <name type="common">Leishan spiny toad</name>
    <dbReference type="NCBI Taxonomy" id="445787"/>
    <lineage>
        <taxon>Eukaryota</taxon>
        <taxon>Metazoa</taxon>
        <taxon>Chordata</taxon>
        <taxon>Craniata</taxon>
        <taxon>Vertebrata</taxon>
        <taxon>Euteleostomi</taxon>
        <taxon>Amphibia</taxon>
        <taxon>Batrachia</taxon>
        <taxon>Anura</taxon>
        <taxon>Pelobatoidea</taxon>
        <taxon>Megophryidae</taxon>
        <taxon>Leptobrachium</taxon>
    </lineage>
</organism>
<dbReference type="PROSITE" id="PS50003">
    <property type="entry name" value="PH_DOMAIN"/>
    <property type="match status" value="2"/>
</dbReference>
<evidence type="ECO:0000256" key="7">
    <source>
        <dbReference type="ARBA" id="ARBA00022833"/>
    </source>
</evidence>
<dbReference type="CDD" id="cd13252">
    <property type="entry name" value="PH1_ADAP"/>
    <property type="match status" value="1"/>
</dbReference>
<dbReference type="OrthoDB" id="73919at2759"/>
<evidence type="ECO:0000256" key="8">
    <source>
        <dbReference type="PROSITE-ProRule" id="PRU00288"/>
    </source>
</evidence>
<evidence type="ECO:0000256" key="6">
    <source>
        <dbReference type="ARBA" id="ARBA00022771"/>
    </source>
</evidence>
<evidence type="ECO:0000313" key="12">
    <source>
        <dbReference type="Proteomes" id="UP000694569"/>
    </source>
</evidence>
<dbReference type="PANTHER" id="PTHR46021">
    <property type="entry name" value="ARF-GAP WITH DUAL PH DOMAIN-CONTAINING PROTEIN 1-LIKE PROTEIN"/>
    <property type="match status" value="1"/>
</dbReference>
<keyword evidence="5" id="KW-0677">Repeat</keyword>
<proteinExistence type="predicted"/>
<dbReference type="GeneTree" id="ENSGT00940000155698"/>
<dbReference type="CDD" id="cd01251">
    <property type="entry name" value="PH2_ADAP"/>
    <property type="match status" value="1"/>
</dbReference>
<sequence>MSGEHNWNKAVKTLITKEGNTHCADCRSPDPEWASSTLGVFLCVNCSGIHRNLSEISKVKSLTMDNWDEEQYKFLDSHGNRAAKEMYEANVPPYYYRPTHADCHVLKEQWIHSKYKHKQFVKESNFCDISNGVKVGNLLKRGRDNGQYLHRKFILSDLDGTLKYFTKADAKEPKALIKVDSLNATFQPEKMKQVNGLQITYVKDNKTRNLFVYHSDGQEIVRWFNAIRSAQFHYMKLAFPTATNKEVLICLTRHFLKEGYMEKTGPKPGDSFKKRWFTLDNRRLMYFKDPLDAFAKGEVFIGYSEDGYTASADLVPSTYGNCTWKYGISIGTPDRIYIFTCESECERESWLNVFQKVMSQPMTLRDYTVEAIFRRRS</sequence>
<dbReference type="Pfam" id="PF01412">
    <property type="entry name" value="ArfGap"/>
    <property type="match status" value="1"/>
</dbReference>
<dbReference type="Pfam" id="PF00169">
    <property type="entry name" value="PH"/>
    <property type="match status" value="2"/>
</dbReference>
<dbReference type="Gene3D" id="1.10.220.150">
    <property type="entry name" value="Arf GTPase activating protein"/>
    <property type="match status" value="1"/>
</dbReference>
<keyword evidence="6 8" id="KW-0863">Zinc-finger</keyword>
<dbReference type="InterPro" id="IPR011993">
    <property type="entry name" value="PH-like_dom_sf"/>
</dbReference>
<dbReference type="GO" id="GO:0005096">
    <property type="term" value="F:GTPase activator activity"/>
    <property type="evidence" value="ECO:0007669"/>
    <property type="project" value="UniProtKB-KW"/>
</dbReference>
<protein>
    <recommendedName>
        <fullName evidence="13">Arf-GAP with dual PH domain-containing protein 1-like</fullName>
    </recommendedName>
</protein>
<evidence type="ECO:0000313" key="11">
    <source>
        <dbReference type="Ensembl" id="ENSLLEP00000038497.1"/>
    </source>
</evidence>
<dbReference type="GO" id="GO:0005886">
    <property type="term" value="C:plasma membrane"/>
    <property type="evidence" value="ECO:0007669"/>
    <property type="project" value="TreeGrafter"/>
</dbReference>
<evidence type="ECO:0000256" key="1">
    <source>
        <dbReference type="ARBA" id="ARBA00004496"/>
    </source>
</evidence>
<evidence type="ECO:0000256" key="5">
    <source>
        <dbReference type="ARBA" id="ARBA00022737"/>
    </source>
</evidence>
<accession>A0A8C5WHI3</accession>
<dbReference type="InterPro" id="IPR038508">
    <property type="entry name" value="ArfGAP_dom_sf"/>
</dbReference>
<dbReference type="Proteomes" id="UP000694569">
    <property type="component" value="Unplaced"/>
</dbReference>
<dbReference type="InterPro" id="IPR037278">
    <property type="entry name" value="ARFGAP/RecO"/>
</dbReference>
<evidence type="ECO:0000256" key="3">
    <source>
        <dbReference type="ARBA" id="ARBA00022490"/>
    </source>
</evidence>
<evidence type="ECO:0008006" key="13">
    <source>
        <dbReference type="Google" id="ProtNLM"/>
    </source>
</evidence>
<dbReference type="Ensembl" id="ENSLLET00000040015.1">
    <property type="protein sequence ID" value="ENSLLEP00000038497.1"/>
    <property type="gene ID" value="ENSLLEG00000024341.1"/>
</dbReference>
<feature type="domain" description="Arf-GAP" evidence="10">
    <location>
        <begin position="8"/>
        <end position="121"/>
    </location>
</feature>
<dbReference type="PRINTS" id="PR00405">
    <property type="entry name" value="REVINTRACTNG"/>
</dbReference>
<keyword evidence="2" id="KW-0343">GTPase activation</keyword>
<dbReference type="CDD" id="cd08832">
    <property type="entry name" value="ArfGap_ADAP"/>
    <property type="match status" value="1"/>
</dbReference>